<dbReference type="PANTHER" id="PTHR13027">
    <property type="entry name" value="SAND PROTEIN-RELATED"/>
    <property type="match status" value="1"/>
</dbReference>
<evidence type="ECO:0000313" key="8">
    <source>
        <dbReference type="Proteomes" id="UP001175271"/>
    </source>
</evidence>
<dbReference type="Proteomes" id="UP001175271">
    <property type="component" value="Unassembled WGS sequence"/>
</dbReference>
<feature type="domain" description="FUZ/MON1/HPS1 third Longin" evidence="6">
    <location>
        <begin position="370"/>
        <end position="473"/>
    </location>
</feature>
<dbReference type="EMBL" id="JAUCMV010000005">
    <property type="protein sequence ID" value="KAK0399301.1"/>
    <property type="molecule type" value="Genomic_DNA"/>
</dbReference>
<dbReference type="InterPro" id="IPR043971">
    <property type="entry name" value="FUZ/MON1/HPS1_longin_2"/>
</dbReference>
<dbReference type="InterPro" id="IPR043970">
    <property type="entry name" value="FUZ/MON1/HPS1_longin_3"/>
</dbReference>
<dbReference type="PRINTS" id="PR01546">
    <property type="entry name" value="YEAST73DUF"/>
</dbReference>
<evidence type="ECO:0000259" key="5">
    <source>
        <dbReference type="Pfam" id="PF19037"/>
    </source>
</evidence>
<dbReference type="InterPro" id="IPR004353">
    <property type="entry name" value="Mon1"/>
</dbReference>
<accession>A0AA39LIU3</accession>
<reference evidence="7" key="1">
    <citation type="submission" date="2023-06" db="EMBL/GenBank/DDBJ databases">
        <title>Genomic analysis of the entomopathogenic nematode Steinernema hermaphroditum.</title>
        <authorList>
            <person name="Schwarz E.M."/>
            <person name="Heppert J.K."/>
            <person name="Baniya A."/>
            <person name="Schwartz H.T."/>
            <person name="Tan C.-H."/>
            <person name="Antoshechkin I."/>
            <person name="Sternberg P.W."/>
            <person name="Goodrich-Blair H."/>
            <person name="Dillman A.R."/>
        </authorList>
    </citation>
    <scope>NUCLEOTIDE SEQUENCE</scope>
    <source>
        <strain evidence="7">PS9179</strain>
        <tissue evidence="7">Whole animal</tissue>
    </source>
</reference>
<protein>
    <recommendedName>
        <fullName evidence="2">Vacuolar fusion protein MON1 homolog</fullName>
    </recommendedName>
</protein>
<feature type="domain" description="FUZ/MON1/HPS1 second Longin" evidence="5">
    <location>
        <begin position="243"/>
        <end position="339"/>
    </location>
</feature>
<dbReference type="GO" id="GO:0006623">
    <property type="term" value="P:protein targeting to vacuole"/>
    <property type="evidence" value="ECO:0007669"/>
    <property type="project" value="UniProtKB-UniRule"/>
</dbReference>
<dbReference type="Pfam" id="PF19037">
    <property type="entry name" value="Fuz_longin_2"/>
    <property type="match status" value="1"/>
</dbReference>
<dbReference type="GO" id="GO:0035658">
    <property type="term" value="C:Mon1-Ccz1 complex"/>
    <property type="evidence" value="ECO:0007669"/>
    <property type="project" value="TreeGrafter"/>
</dbReference>
<evidence type="ECO:0000259" key="4">
    <source>
        <dbReference type="Pfam" id="PF19036"/>
    </source>
</evidence>
<feature type="region of interest" description="Disordered" evidence="3">
    <location>
        <begin position="1"/>
        <end position="64"/>
    </location>
</feature>
<dbReference type="PANTHER" id="PTHR13027:SF7">
    <property type="entry name" value="VACUOLAR FUSION PROTEIN MON1 HOMOLOG"/>
    <property type="match status" value="1"/>
</dbReference>
<evidence type="ECO:0000313" key="7">
    <source>
        <dbReference type="EMBL" id="KAK0399301.1"/>
    </source>
</evidence>
<gene>
    <name evidence="7" type="ORF">QR680_002981</name>
</gene>
<feature type="domain" description="FUZ/MON1/HPS1 first Longin" evidence="4">
    <location>
        <begin position="79"/>
        <end position="191"/>
    </location>
</feature>
<keyword evidence="8" id="KW-1185">Reference proteome</keyword>
<organism evidence="7 8">
    <name type="scientific">Steinernema hermaphroditum</name>
    <dbReference type="NCBI Taxonomy" id="289476"/>
    <lineage>
        <taxon>Eukaryota</taxon>
        <taxon>Metazoa</taxon>
        <taxon>Ecdysozoa</taxon>
        <taxon>Nematoda</taxon>
        <taxon>Chromadorea</taxon>
        <taxon>Rhabditida</taxon>
        <taxon>Tylenchina</taxon>
        <taxon>Panagrolaimomorpha</taxon>
        <taxon>Strongyloidoidea</taxon>
        <taxon>Steinernematidae</taxon>
        <taxon>Steinernema</taxon>
    </lineage>
</organism>
<dbReference type="InterPro" id="IPR043972">
    <property type="entry name" value="FUZ/MON1/HPS1_longin_1"/>
</dbReference>
<proteinExistence type="inferred from homology"/>
<comment type="caution">
    <text evidence="7">The sequence shown here is derived from an EMBL/GenBank/DDBJ whole genome shotgun (WGS) entry which is preliminary data.</text>
</comment>
<comment type="function">
    <text evidence="2">Plays an important role in membrane trafficking through the secretory apparatus.</text>
</comment>
<name>A0AA39LIU3_9BILA</name>
<evidence type="ECO:0000256" key="2">
    <source>
        <dbReference type="RuleBase" id="RU367048"/>
    </source>
</evidence>
<sequence>MIMTNVDEPEEVVPGGQQRPASSESCMQLQTLASTSQTATLEENEELRNSGGQASDDEDHDSDLSDSQILEMLSTLPYHVFVLSSYGKPIFASTGHEDRMCPLFALIQAFVYKVESRKDNLCCIDAPNLHVRFSHRHPLILCIVSRTPFQLSDQLDVVYHQILSIISTTQLKKAYELMGENYDIRRLMRGSSDRSLYGCLRSWRADPAVSMSGVRILPMAHFDREFLASTIASTVNAANLTGSVIFSVILVRRQLVAYVRMKGYLLAPCDLHTLLNTVYANVSDRSEKMLAICLPRFNSQGFLHVHMSYLWDDSEAVLLFITTAKNQFSALSTIKQEIVRKLNSSRYYPSVRQAIQRPISFDLKQIDCPELWHFIYNNTASAQMCSSAFGKPFISETERAYLVKQYNGLHSYVKSSELHNHPVKTLFISKSNCVVYVVINHSYELYCTFSPLVQRSGAVSCAEKLIRALKKDENRLLYVATRTFVH</sequence>
<evidence type="ECO:0000256" key="3">
    <source>
        <dbReference type="SAM" id="MobiDB-lite"/>
    </source>
</evidence>
<evidence type="ECO:0000259" key="6">
    <source>
        <dbReference type="Pfam" id="PF19038"/>
    </source>
</evidence>
<evidence type="ECO:0000256" key="1">
    <source>
        <dbReference type="ARBA" id="ARBA00008968"/>
    </source>
</evidence>
<dbReference type="AlphaFoldDB" id="A0AA39LIU3"/>
<comment type="similarity">
    <text evidence="1 2">Belongs to the MON1/SAND family.</text>
</comment>
<dbReference type="Pfam" id="PF19038">
    <property type="entry name" value="Fuz_longin_3"/>
    <property type="match status" value="1"/>
</dbReference>
<dbReference type="Pfam" id="PF19036">
    <property type="entry name" value="Fuz_longin_1"/>
    <property type="match status" value="1"/>
</dbReference>
<feature type="compositionally biased region" description="Polar residues" evidence="3">
    <location>
        <begin position="19"/>
        <end position="41"/>
    </location>
</feature>
<dbReference type="GO" id="GO:0032510">
    <property type="term" value="P:endosome to lysosome transport via multivesicular body sorting pathway"/>
    <property type="evidence" value="ECO:0007669"/>
    <property type="project" value="TreeGrafter"/>
</dbReference>